<dbReference type="GO" id="GO:0005388">
    <property type="term" value="F:P-type calcium transporter activity"/>
    <property type="evidence" value="ECO:0007669"/>
    <property type="project" value="TreeGrafter"/>
</dbReference>
<dbReference type="PANTHER" id="PTHR24093">
    <property type="entry name" value="CATION TRANSPORTING ATPASE"/>
    <property type="match status" value="1"/>
</dbReference>
<dbReference type="PANTHER" id="PTHR24093:SF369">
    <property type="entry name" value="CALCIUM-TRANSPORTING ATPASE"/>
    <property type="match status" value="1"/>
</dbReference>
<evidence type="ECO:0000256" key="3">
    <source>
        <dbReference type="SAM" id="Phobius"/>
    </source>
</evidence>
<keyword evidence="3" id="KW-1133">Transmembrane helix</keyword>
<feature type="transmembrane region" description="Helical" evidence="3">
    <location>
        <begin position="52"/>
        <end position="71"/>
    </location>
</feature>
<dbReference type="SUPFAM" id="SSF81665">
    <property type="entry name" value="Calcium ATPase, transmembrane domain M"/>
    <property type="match status" value="1"/>
</dbReference>
<organism evidence="4 5">
    <name type="scientific">Adiantum capillus-veneris</name>
    <name type="common">Maidenhair fern</name>
    <dbReference type="NCBI Taxonomy" id="13818"/>
    <lineage>
        <taxon>Eukaryota</taxon>
        <taxon>Viridiplantae</taxon>
        <taxon>Streptophyta</taxon>
        <taxon>Embryophyta</taxon>
        <taxon>Tracheophyta</taxon>
        <taxon>Polypodiopsida</taxon>
        <taxon>Polypodiidae</taxon>
        <taxon>Polypodiales</taxon>
        <taxon>Pteridineae</taxon>
        <taxon>Pteridaceae</taxon>
        <taxon>Vittarioideae</taxon>
        <taxon>Adiantum</taxon>
    </lineage>
</organism>
<gene>
    <name evidence="4" type="ORF">GOP47_0022216</name>
</gene>
<dbReference type="GO" id="GO:0012505">
    <property type="term" value="C:endomembrane system"/>
    <property type="evidence" value="ECO:0007669"/>
    <property type="project" value="UniProtKB-SubCell"/>
</dbReference>
<evidence type="ECO:0000313" key="5">
    <source>
        <dbReference type="Proteomes" id="UP000886520"/>
    </source>
</evidence>
<evidence type="ECO:0000256" key="2">
    <source>
        <dbReference type="ARBA" id="ARBA00022842"/>
    </source>
</evidence>
<dbReference type="Gene3D" id="1.20.1110.10">
    <property type="entry name" value="Calcium-transporting ATPase, transmembrane domain"/>
    <property type="match status" value="1"/>
</dbReference>
<proteinExistence type="predicted"/>
<dbReference type="OrthoDB" id="3352408at2759"/>
<dbReference type="AlphaFoldDB" id="A0A9D4Z6W8"/>
<keyword evidence="5" id="KW-1185">Reference proteome</keyword>
<keyword evidence="3" id="KW-0812">Transmembrane</keyword>
<keyword evidence="3" id="KW-0472">Membrane</keyword>
<dbReference type="Proteomes" id="UP000886520">
    <property type="component" value="Chromosome 21"/>
</dbReference>
<dbReference type="InterPro" id="IPR023298">
    <property type="entry name" value="ATPase_P-typ_TM_dom_sf"/>
</dbReference>
<reference evidence="4" key="1">
    <citation type="submission" date="2021-01" db="EMBL/GenBank/DDBJ databases">
        <title>Adiantum capillus-veneris genome.</title>
        <authorList>
            <person name="Fang Y."/>
            <person name="Liao Q."/>
        </authorList>
    </citation>
    <scope>NUCLEOTIDE SEQUENCE</scope>
    <source>
        <strain evidence="4">H3</strain>
        <tissue evidence="4">Leaf</tissue>
    </source>
</reference>
<sequence length="117" mass="13087">MLSPDLRRMLTPERRGRRCGSFCGKLARTLCAALILRFGLKSDGIKEGWYDGVSIAVAILLVILVTGVSNYRKPKQFQRLYEERDNIQVHVVRGSHPITVPLIDIVVGDIVQLNIGD</sequence>
<protein>
    <submittedName>
        <fullName evidence="4">Uncharacterized protein</fullName>
    </submittedName>
</protein>
<evidence type="ECO:0000313" key="4">
    <source>
        <dbReference type="EMBL" id="KAI5063669.1"/>
    </source>
</evidence>
<dbReference type="GO" id="GO:0005886">
    <property type="term" value="C:plasma membrane"/>
    <property type="evidence" value="ECO:0007669"/>
    <property type="project" value="TreeGrafter"/>
</dbReference>
<keyword evidence="2" id="KW-0460">Magnesium</keyword>
<dbReference type="EMBL" id="JABFUD020000021">
    <property type="protein sequence ID" value="KAI5063669.1"/>
    <property type="molecule type" value="Genomic_DNA"/>
</dbReference>
<evidence type="ECO:0000256" key="1">
    <source>
        <dbReference type="ARBA" id="ARBA00004127"/>
    </source>
</evidence>
<comment type="subcellular location">
    <subcellularLocation>
        <location evidence="1">Endomembrane system</location>
        <topology evidence="1">Multi-pass membrane protein</topology>
    </subcellularLocation>
</comment>
<accession>A0A9D4Z6W8</accession>
<dbReference type="Gene3D" id="2.70.150.10">
    <property type="entry name" value="Calcium-transporting ATPase, cytoplasmic transduction domain A"/>
    <property type="match status" value="1"/>
</dbReference>
<name>A0A9D4Z6W8_ADICA</name>
<comment type="caution">
    <text evidence="4">The sequence shown here is derived from an EMBL/GenBank/DDBJ whole genome shotgun (WGS) entry which is preliminary data.</text>
</comment>